<dbReference type="InterPro" id="IPR017451">
    <property type="entry name" value="F-box-assoc_interact_dom"/>
</dbReference>
<dbReference type="EMBL" id="AWUE01019769">
    <property type="protein sequence ID" value="OMO71565.1"/>
    <property type="molecule type" value="Genomic_DNA"/>
</dbReference>
<dbReference type="AlphaFoldDB" id="A0A1R3HMJ6"/>
<dbReference type="SUPFAM" id="SSF81383">
    <property type="entry name" value="F-box domain"/>
    <property type="match status" value="1"/>
</dbReference>
<reference evidence="3" key="1">
    <citation type="submission" date="2013-09" db="EMBL/GenBank/DDBJ databases">
        <title>Corchorus olitorius genome sequencing.</title>
        <authorList>
            <person name="Alam M."/>
            <person name="Haque M.S."/>
            <person name="Islam M.S."/>
            <person name="Emdad E.M."/>
            <person name="Islam M.M."/>
            <person name="Ahmed B."/>
            <person name="Halim A."/>
            <person name="Hossen Q.M.M."/>
            <person name="Hossain M.Z."/>
            <person name="Ahmed R."/>
            <person name="Khan M.M."/>
            <person name="Islam R."/>
            <person name="Rashid M.M."/>
            <person name="Khan S.A."/>
            <person name="Rahman M.S."/>
            <person name="Alam M."/>
            <person name="Yahiya A.S."/>
            <person name="Khan M.S."/>
            <person name="Azam M.S."/>
            <person name="Haque T."/>
            <person name="Lashkar M.Z.H."/>
            <person name="Akhand A.I."/>
            <person name="Morshed G."/>
            <person name="Roy S."/>
            <person name="Uddin K.S."/>
            <person name="Rabeya T."/>
            <person name="Hossain A.S."/>
            <person name="Chowdhury A."/>
            <person name="Snigdha A.R."/>
            <person name="Mortoza M.S."/>
            <person name="Matin S.A."/>
            <person name="Hoque S.M.E."/>
            <person name="Islam M.K."/>
            <person name="Roy D.K."/>
            <person name="Haider R."/>
            <person name="Moosa M.M."/>
            <person name="Elias S.M."/>
            <person name="Hasan A.M."/>
            <person name="Jahan S."/>
            <person name="Shafiuddin M."/>
            <person name="Mahmood N."/>
            <person name="Shommy N.S."/>
        </authorList>
    </citation>
    <scope>NUCLEOTIDE SEQUENCE [LARGE SCALE GENOMIC DNA]</scope>
    <source>
        <strain evidence="3">cv. O-4</strain>
    </source>
</reference>
<evidence type="ECO:0000259" key="1">
    <source>
        <dbReference type="SMART" id="SM00256"/>
    </source>
</evidence>
<dbReference type="STRING" id="93759.A0A1R3HMJ6"/>
<organism evidence="2 3">
    <name type="scientific">Corchorus olitorius</name>
    <dbReference type="NCBI Taxonomy" id="93759"/>
    <lineage>
        <taxon>Eukaryota</taxon>
        <taxon>Viridiplantae</taxon>
        <taxon>Streptophyta</taxon>
        <taxon>Embryophyta</taxon>
        <taxon>Tracheophyta</taxon>
        <taxon>Spermatophyta</taxon>
        <taxon>Magnoliopsida</taxon>
        <taxon>eudicotyledons</taxon>
        <taxon>Gunneridae</taxon>
        <taxon>Pentapetalae</taxon>
        <taxon>rosids</taxon>
        <taxon>malvids</taxon>
        <taxon>Malvales</taxon>
        <taxon>Malvaceae</taxon>
        <taxon>Grewioideae</taxon>
        <taxon>Apeibeae</taxon>
        <taxon>Corchorus</taxon>
    </lineage>
</organism>
<dbReference type="PANTHER" id="PTHR31672:SF13">
    <property type="entry name" value="F-BOX PROTEIN CPR30-LIKE"/>
    <property type="match status" value="1"/>
</dbReference>
<dbReference type="InterPro" id="IPR006527">
    <property type="entry name" value="F-box-assoc_dom_typ1"/>
</dbReference>
<dbReference type="Pfam" id="PF07734">
    <property type="entry name" value="FBA_1"/>
    <property type="match status" value="1"/>
</dbReference>
<dbReference type="InterPro" id="IPR050796">
    <property type="entry name" value="SCF_F-box_component"/>
</dbReference>
<dbReference type="InterPro" id="IPR001810">
    <property type="entry name" value="F-box_dom"/>
</dbReference>
<keyword evidence="3" id="KW-1185">Reference proteome</keyword>
<gene>
    <name evidence="2" type="ORF">COLO4_28181</name>
</gene>
<dbReference type="SMART" id="SM00256">
    <property type="entry name" value="FBOX"/>
    <property type="match status" value="1"/>
</dbReference>
<name>A0A1R3HMJ6_9ROSI</name>
<dbReference type="PANTHER" id="PTHR31672">
    <property type="entry name" value="BNACNNG10540D PROTEIN"/>
    <property type="match status" value="1"/>
</dbReference>
<evidence type="ECO:0000313" key="2">
    <source>
        <dbReference type="EMBL" id="OMO71565.1"/>
    </source>
</evidence>
<sequence>MSCSFDLPQDLFVEVLVRLSIQDVVKCTAVCKSWNSNIKNPTFISAHLSLKKTISFYSCLLLFRLCTTQAKPGSTSPECVEHYSLRFDNEKVDEYKKLHFPANEFQSTGRCFRVAGSYNGLVCLVDDQMGPYRDNFILWNPSIRKAVRTARPTVTFFSHGPFEAFVGFGFDSETSDYRLLRFVQLILDDYKICIEVEVYSLNLNRWKSITDIAPNYCVSIPMRKTYGHSFVNGAIHLLAYDRKGNQGRIVVLAFDVSREVFSEMALPDFLSNDYKRLVDSEILIYGQSSIAVLTDDYHKMYLWVMKEYGVSSSWTKVLVGAGERVPRVLFFRKEEEVFLITDLGGRIASFDIKSQHFKNVVFDSLNLSSIDSILTGKMYPVVDSFAESLVLLDKGTPFCYVIDESGGTEAPLPLMEVLCG</sequence>
<dbReference type="Proteomes" id="UP000187203">
    <property type="component" value="Unassembled WGS sequence"/>
</dbReference>
<accession>A0A1R3HMJ6</accession>
<proteinExistence type="predicted"/>
<dbReference type="NCBIfam" id="TIGR01640">
    <property type="entry name" value="F_box_assoc_1"/>
    <property type="match status" value="1"/>
</dbReference>
<dbReference type="Pfam" id="PF12937">
    <property type="entry name" value="F-box-like"/>
    <property type="match status" value="1"/>
</dbReference>
<comment type="caution">
    <text evidence="2">The sequence shown here is derived from an EMBL/GenBank/DDBJ whole genome shotgun (WGS) entry which is preliminary data.</text>
</comment>
<evidence type="ECO:0000313" key="3">
    <source>
        <dbReference type="Proteomes" id="UP000187203"/>
    </source>
</evidence>
<protein>
    <recommendedName>
        <fullName evidence="1">F-box domain-containing protein</fullName>
    </recommendedName>
</protein>
<feature type="domain" description="F-box" evidence="1">
    <location>
        <begin position="7"/>
        <end position="47"/>
    </location>
</feature>
<dbReference type="OrthoDB" id="5314306at2759"/>
<dbReference type="InterPro" id="IPR036047">
    <property type="entry name" value="F-box-like_dom_sf"/>
</dbReference>
<dbReference type="Gene3D" id="1.20.1280.50">
    <property type="match status" value="1"/>
</dbReference>